<dbReference type="FunCoup" id="A0A251TNP9">
    <property type="interactions" value="1637"/>
</dbReference>
<dbReference type="PROSITE" id="PS50089">
    <property type="entry name" value="ZF_RING_2"/>
    <property type="match status" value="1"/>
</dbReference>
<dbReference type="Pfam" id="PF23413">
    <property type="entry name" value="zf_RING_Vps8_fungal"/>
    <property type="match status" value="1"/>
</dbReference>
<dbReference type="OrthoDB" id="1938835at2759"/>
<dbReference type="PANTHER" id="PTHR31150">
    <property type="entry name" value="EXPRESSED PROTEIN"/>
    <property type="match status" value="1"/>
</dbReference>
<protein>
    <submittedName>
        <fullName evidence="5">Putative RING/U-box superfamily protein</fullName>
    </submittedName>
    <submittedName>
        <fullName evidence="4">Transcription factor C2H2 family</fullName>
    </submittedName>
</protein>
<keyword evidence="1" id="KW-0863">Zinc-finger</keyword>
<dbReference type="InterPro" id="IPR013083">
    <property type="entry name" value="Znf_RING/FYVE/PHD"/>
</dbReference>
<dbReference type="AlphaFoldDB" id="A0A251TNP9"/>
<evidence type="ECO:0000256" key="2">
    <source>
        <dbReference type="SAM" id="MobiDB-lite"/>
    </source>
</evidence>
<name>A0A251TNP9_HELAN</name>
<evidence type="ECO:0000256" key="1">
    <source>
        <dbReference type="PROSITE-ProRule" id="PRU00175"/>
    </source>
</evidence>
<reference evidence="5" key="2">
    <citation type="submission" date="2017-02" db="EMBL/GenBank/DDBJ databases">
        <title>Sunflower complete genome.</title>
        <authorList>
            <person name="Langlade N."/>
            <person name="Munos S."/>
        </authorList>
    </citation>
    <scope>NUCLEOTIDE SEQUENCE [LARGE SCALE GENOMIC DNA]</scope>
    <source>
        <tissue evidence="5">Leaves</tissue>
    </source>
</reference>
<reference evidence="4" key="3">
    <citation type="submission" date="2020-06" db="EMBL/GenBank/DDBJ databases">
        <title>Helianthus annuus Genome sequencing and assembly Release 2.</title>
        <authorList>
            <person name="Gouzy J."/>
            <person name="Langlade N."/>
            <person name="Munos S."/>
        </authorList>
    </citation>
    <scope>NUCLEOTIDE SEQUENCE</scope>
    <source>
        <tissue evidence="4">Leaves</tissue>
    </source>
</reference>
<dbReference type="SUPFAM" id="SSF57850">
    <property type="entry name" value="RING/U-box"/>
    <property type="match status" value="1"/>
</dbReference>
<feature type="domain" description="RING-type" evidence="3">
    <location>
        <begin position="258"/>
        <end position="317"/>
    </location>
</feature>
<dbReference type="Proteomes" id="UP000215914">
    <property type="component" value="Chromosome 10"/>
</dbReference>
<sequence length="422" mass="46525">MGSACCVAARDRTITNGSNSDVIPRNIRYSPSWSVRWENRRRVAGEEASINWFSDGIVTNDRLDNKSQTTVGTAYASEEGSPLESFRNLTWQKSSPSEGFTVPPSDQSVSQITSEVKDPNETQLASEQSPTMMSSTHSVSSFSPSPLSSSQPHFLPPSRWHGRSPGHHLLRQVSDSRIPAMKSPNLSISEEGGSPFMLPGWSNESNRGSHGGSSDSWSVPAFNELMTASHGHRERWSFDSSRTSGRVSSSPSVDLRTCGVCSKLLTERSSWGAQKIIASNELAVVAILICGHVYHAECLENMTSEINKYDPACPVCTFGEKKVIKLSEKALKADLELKARINKKSRSRVVDGDMNGDDIMFDHHHYHHKISPKMGSSSSMKSSVGKPFLKRHFSFGSKGSRSMSDNNFARKKGFFWARSSKE</sequence>
<gene>
    <name evidence="5" type="ORF">HannXRQ_Chr10g0307031</name>
    <name evidence="4" type="ORF">HanXRQr2_Chr10g0452701</name>
</gene>
<dbReference type="PANTHER" id="PTHR31150:SF26">
    <property type="entry name" value="RING-TYPE DOMAIN-CONTAINING PROTEIN"/>
    <property type="match status" value="1"/>
</dbReference>
<feature type="compositionally biased region" description="Low complexity" evidence="2">
    <location>
        <begin position="129"/>
        <end position="158"/>
    </location>
</feature>
<dbReference type="Gene3D" id="3.30.40.10">
    <property type="entry name" value="Zinc/RING finger domain, C3HC4 (zinc finger)"/>
    <property type="match status" value="1"/>
</dbReference>
<evidence type="ECO:0000313" key="4">
    <source>
        <dbReference type="EMBL" id="KAF5787433.1"/>
    </source>
</evidence>
<proteinExistence type="predicted"/>
<feature type="region of interest" description="Disordered" evidence="2">
    <location>
        <begin position="93"/>
        <end position="215"/>
    </location>
</feature>
<reference evidence="4 6" key="1">
    <citation type="journal article" date="2017" name="Nature">
        <title>The sunflower genome provides insights into oil metabolism, flowering and Asterid evolution.</title>
        <authorList>
            <person name="Badouin H."/>
            <person name="Gouzy J."/>
            <person name="Grassa C.J."/>
            <person name="Murat F."/>
            <person name="Staton S.E."/>
            <person name="Cottret L."/>
            <person name="Lelandais-Briere C."/>
            <person name="Owens G.L."/>
            <person name="Carrere S."/>
            <person name="Mayjonade B."/>
            <person name="Legrand L."/>
            <person name="Gill N."/>
            <person name="Kane N.C."/>
            <person name="Bowers J.E."/>
            <person name="Hubner S."/>
            <person name="Bellec A."/>
            <person name="Berard A."/>
            <person name="Berges H."/>
            <person name="Blanchet N."/>
            <person name="Boniface M.C."/>
            <person name="Brunel D."/>
            <person name="Catrice O."/>
            <person name="Chaidir N."/>
            <person name="Claudel C."/>
            <person name="Donnadieu C."/>
            <person name="Faraut T."/>
            <person name="Fievet G."/>
            <person name="Helmstetter N."/>
            <person name="King M."/>
            <person name="Knapp S.J."/>
            <person name="Lai Z."/>
            <person name="Le Paslier M.C."/>
            <person name="Lippi Y."/>
            <person name="Lorenzon L."/>
            <person name="Mandel J.R."/>
            <person name="Marage G."/>
            <person name="Marchand G."/>
            <person name="Marquand E."/>
            <person name="Bret-Mestries E."/>
            <person name="Morien E."/>
            <person name="Nambeesan S."/>
            <person name="Nguyen T."/>
            <person name="Pegot-Espagnet P."/>
            <person name="Pouilly N."/>
            <person name="Raftis F."/>
            <person name="Sallet E."/>
            <person name="Schiex T."/>
            <person name="Thomas J."/>
            <person name="Vandecasteele C."/>
            <person name="Vares D."/>
            <person name="Vear F."/>
            <person name="Vautrin S."/>
            <person name="Crespi M."/>
            <person name="Mangin B."/>
            <person name="Burke J.M."/>
            <person name="Salse J."/>
            <person name="Munos S."/>
            <person name="Vincourt P."/>
            <person name="Rieseberg L.H."/>
            <person name="Langlade N.B."/>
        </authorList>
    </citation>
    <scope>NUCLEOTIDE SEQUENCE [LARGE SCALE GENOMIC DNA]</scope>
    <source>
        <strain evidence="6">cv. SF193</strain>
        <tissue evidence="4">Leaves</tissue>
    </source>
</reference>
<dbReference type="Gramene" id="mRNA:HanXRQr2_Chr10g0452701">
    <property type="protein sequence ID" value="mRNA:HanXRQr2_Chr10g0452701"/>
    <property type="gene ID" value="HanXRQr2_Chr10g0452701"/>
</dbReference>
<evidence type="ECO:0000313" key="6">
    <source>
        <dbReference type="Proteomes" id="UP000215914"/>
    </source>
</evidence>
<feature type="compositionally biased region" description="Polar residues" evidence="2">
    <location>
        <begin position="202"/>
        <end position="215"/>
    </location>
</feature>
<accession>A0A251TNP9</accession>
<dbReference type="InterPro" id="IPR001841">
    <property type="entry name" value="Znf_RING"/>
</dbReference>
<keyword evidence="6" id="KW-1185">Reference proteome</keyword>
<dbReference type="EMBL" id="MNCJ02000325">
    <property type="protein sequence ID" value="KAF5787433.1"/>
    <property type="molecule type" value="Genomic_DNA"/>
</dbReference>
<dbReference type="OMA" id="SWSMHAF"/>
<dbReference type="EMBL" id="CM007899">
    <property type="protein sequence ID" value="OTG12196.1"/>
    <property type="molecule type" value="Genomic_DNA"/>
</dbReference>
<dbReference type="GO" id="GO:0008270">
    <property type="term" value="F:zinc ion binding"/>
    <property type="evidence" value="ECO:0007669"/>
    <property type="project" value="UniProtKB-KW"/>
</dbReference>
<organism evidence="5 6">
    <name type="scientific">Helianthus annuus</name>
    <name type="common">Common sunflower</name>
    <dbReference type="NCBI Taxonomy" id="4232"/>
    <lineage>
        <taxon>Eukaryota</taxon>
        <taxon>Viridiplantae</taxon>
        <taxon>Streptophyta</taxon>
        <taxon>Embryophyta</taxon>
        <taxon>Tracheophyta</taxon>
        <taxon>Spermatophyta</taxon>
        <taxon>Magnoliopsida</taxon>
        <taxon>eudicotyledons</taxon>
        <taxon>Gunneridae</taxon>
        <taxon>Pentapetalae</taxon>
        <taxon>asterids</taxon>
        <taxon>campanulids</taxon>
        <taxon>Asterales</taxon>
        <taxon>Asteraceae</taxon>
        <taxon>Asteroideae</taxon>
        <taxon>Heliantheae alliance</taxon>
        <taxon>Heliantheae</taxon>
        <taxon>Helianthus</taxon>
    </lineage>
</organism>
<dbReference type="InParanoid" id="A0A251TNP9"/>
<keyword evidence="1" id="KW-0862">Zinc</keyword>
<evidence type="ECO:0000313" key="5">
    <source>
        <dbReference type="EMBL" id="OTG12196.1"/>
    </source>
</evidence>
<feature type="compositionally biased region" description="Basic residues" evidence="2">
    <location>
        <begin position="160"/>
        <end position="170"/>
    </location>
</feature>
<evidence type="ECO:0000259" key="3">
    <source>
        <dbReference type="PROSITE" id="PS50089"/>
    </source>
</evidence>
<keyword evidence="1" id="KW-0479">Metal-binding</keyword>
<feature type="compositionally biased region" description="Polar residues" evidence="2">
    <location>
        <begin position="93"/>
        <end position="114"/>
    </location>
</feature>
<dbReference type="SMART" id="SM00184">
    <property type="entry name" value="RING"/>
    <property type="match status" value="1"/>
</dbReference>